<evidence type="ECO:0000313" key="1">
    <source>
        <dbReference type="EMBL" id="SDG84148.1"/>
    </source>
</evidence>
<organism evidence="1 2">
    <name type="scientific">Pseudomonas abietaniphila</name>
    <dbReference type="NCBI Taxonomy" id="89065"/>
    <lineage>
        <taxon>Bacteria</taxon>
        <taxon>Pseudomonadati</taxon>
        <taxon>Pseudomonadota</taxon>
        <taxon>Gammaproteobacteria</taxon>
        <taxon>Pseudomonadales</taxon>
        <taxon>Pseudomonadaceae</taxon>
        <taxon>Pseudomonas</taxon>
    </lineage>
</organism>
<sequence>MSAPYAFINAGKQSLSWYRDSLVGANTRAKFDRVNAHLGLGLSVMPGELIIVGDDSTAMCTMEEQMLMAYARDISQTMFASNEASAHLQTENYDLLQDVMTYGSIGVGSATSAWSTHLNGVQDTLSGVNTTYQQWRSGTFTKDQFVAQRKMLFRTLDGQLRGIGRWGTGLKNNSSIKKMLGISSKRFMRTGEIPDYVKNVKRISNVARHLSAGTMVGVALDIGAGAFEIREACSTGREQACTRAKFVEAGKMMVGLPLAGKGGGLGAKAATSLCFRMAGPTRGVSLAVCGIAGGAAGAWAGGTGGSKLGELGAAWLYELTGDE</sequence>
<name>A0A1G7XIX1_9PSED</name>
<gene>
    <name evidence="1" type="ORF">SAMN05216605_103300</name>
</gene>
<reference evidence="2" key="1">
    <citation type="submission" date="2016-10" db="EMBL/GenBank/DDBJ databases">
        <authorList>
            <person name="Varghese N."/>
            <person name="Submissions S."/>
        </authorList>
    </citation>
    <scope>NUCLEOTIDE SEQUENCE [LARGE SCALE GENOMIC DNA]</scope>
    <source>
        <strain evidence="2">ATCC 700689</strain>
    </source>
</reference>
<evidence type="ECO:0000313" key="2">
    <source>
        <dbReference type="Proteomes" id="UP000182894"/>
    </source>
</evidence>
<keyword evidence="2" id="KW-1185">Reference proteome</keyword>
<accession>A0A1G7XIX1</accession>
<dbReference type="AlphaFoldDB" id="A0A1G7XIX1"/>
<proteinExistence type="predicted"/>
<dbReference type="STRING" id="89065.SAMN05216605_103300"/>
<protein>
    <recommendedName>
        <fullName evidence="3">SSU ribosomal protein S2p (SAe)</fullName>
    </recommendedName>
</protein>
<evidence type="ECO:0008006" key="3">
    <source>
        <dbReference type="Google" id="ProtNLM"/>
    </source>
</evidence>
<dbReference type="OrthoDB" id="6823140at2"/>
<dbReference type="EMBL" id="FNCO01000003">
    <property type="protein sequence ID" value="SDG84148.1"/>
    <property type="molecule type" value="Genomic_DNA"/>
</dbReference>
<dbReference type="Proteomes" id="UP000182894">
    <property type="component" value="Unassembled WGS sequence"/>
</dbReference>
<dbReference type="RefSeq" id="WP_074751957.1">
    <property type="nucleotide sequence ID" value="NZ_FNCO01000003.1"/>
</dbReference>